<dbReference type="GO" id="GO:0006744">
    <property type="term" value="P:ubiquinone biosynthetic process"/>
    <property type="evidence" value="ECO:0007669"/>
    <property type="project" value="UniProtKB-UniRule"/>
</dbReference>
<dbReference type="Pfam" id="PF01136">
    <property type="entry name" value="Peptidase_U32"/>
    <property type="match status" value="1"/>
</dbReference>
<keyword evidence="1" id="KW-0831">Ubiquinone biosynthesis</keyword>
<keyword evidence="1" id="KW-0479">Metal-binding</keyword>
<organism evidence="2">
    <name type="scientific">Cupriavidus taiwanensis</name>
    <dbReference type="NCBI Taxonomy" id="164546"/>
    <lineage>
        <taxon>Bacteria</taxon>
        <taxon>Pseudomonadati</taxon>
        <taxon>Pseudomonadota</taxon>
        <taxon>Betaproteobacteria</taxon>
        <taxon>Burkholderiales</taxon>
        <taxon>Burkholderiaceae</taxon>
        <taxon>Cupriavidus</taxon>
    </lineage>
</organism>
<reference evidence="2" key="1">
    <citation type="submission" date="2018-01" db="EMBL/GenBank/DDBJ databases">
        <authorList>
            <person name="Clerissi C."/>
        </authorList>
    </citation>
    <scope>NUCLEOTIDE SEQUENCE</scope>
    <source>
        <strain evidence="2">Cupriavidus taiwanensis LMG 19430</strain>
    </source>
</reference>
<dbReference type="InterPro" id="IPR051454">
    <property type="entry name" value="RNA/ubiquinone_mod_enzymes"/>
</dbReference>
<evidence type="ECO:0000313" key="2">
    <source>
        <dbReference type="EMBL" id="SOY65748.1"/>
    </source>
</evidence>
<feature type="binding site" evidence="1">
    <location>
        <position position="238"/>
    </location>
    <ligand>
        <name>[4Fe-4S] cluster</name>
        <dbReference type="ChEBI" id="CHEBI:49883"/>
    </ligand>
</feature>
<sequence>MTAPGADTMTSTCLYPDMRDMRDMPATMELFMPHTAAAAMPHAAAMPGFGIALGPLLYYWPREAVLQFYASVADAPVDRVYLGETVCTRRHEIRHAQWLEIAQMLRDAGKEVVLSTPVLVESDTDIAWMRRVCAQDDYLVEANDPGAVRCMGGRPFVGGPHLNAYHADTLAWLAGLGAVGCVAPVEMDGTTLAALAAARPAGMQLEAFVWGRLPLAFSARCFTARHHRLRKDSCEFRCMDYPDGLVAATGEGQAFFTLNGVQTQSATCLDLCAEAPEMARMGVGMLRVSPHSSGTLAVVQQLAAIRAGQRAPAASGITPAGAEPCNGYWHGRAGIAWEAPA</sequence>
<dbReference type="HAMAP" id="MF_02233">
    <property type="entry name" value="UbiV"/>
    <property type="match status" value="1"/>
</dbReference>
<dbReference type="PANTHER" id="PTHR30217:SF11">
    <property type="entry name" value="UBIQUINONE BIOSYNTHESIS PROTEIN UBIV"/>
    <property type="match status" value="1"/>
</dbReference>
<comment type="pathway">
    <text evidence="1">Cofactor biosynthesis; ubiquinone biosynthesis.</text>
</comment>
<dbReference type="UniPathway" id="UPA00232"/>
<dbReference type="InterPro" id="IPR001539">
    <property type="entry name" value="Peptidase_U32"/>
</dbReference>
<comment type="caution">
    <text evidence="2">The sequence shown here is derived from an EMBL/GenBank/DDBJ whole genome shotgun (WGS) entry which is preliminary data.</text>
</comment>
<proteinExistence type="inferred from homology"/>
<dbReference type="InterPro" id="IPR043693">
    <property type="entry name" value="UbiV"/>
</dbReference>
<dbReference type="GO" id="GO:0051539">
    <property type="term" value="F:4 iron, 4 sulfur cluster binding"/>
    <property type="evidence" value="ECO:0007669"/>
    <property type="project" value="UniProtKB-UniRule"/>
</dbReference>
<dbReference type="GO" id="GO:0006508">
    <property type="term" value="P:proteolysis"/>
    <property type="evidence" value="ECO:0007669"/>
    <property type="project" value="UniProtKB-KW"/>
</dbReference>
<dbReference type="PANTHER" id="PTHR30217">
    <property type="entry name" value="PEPTIDASE U32 FAMILY"/>
    <property type="match status" value="1"/>
</dbReference>
<keyword evidence="1" id="KW-0411">Iron-sulfur</keyword>
<keyword evidence="2" id="KW-0645">Protease</keyword>
<dbReference type="EMBL" id="OFSN01000015">
    <property type="protein sequence ID" value="SOY65748.1"/>
    <property type="molecule type" value="Genomic_DNA"/>
</dbReference>
<accession>A0A375C9D0</accession>
<evidence type="ECO:0000256" key="1">
    <source>
        <dbReference type="HAMAP-Rule" id="MF_02233"/>
    </source>
</evidence>
<comment type="similarity">
    <text evidence="1">Belongs to the peptidase U32 family. UbiV subfamily.</text>
</comment>
<keyword evidence="2" id="KW-0378">Hydrolase</keyword>
<dbReference type="NCBIfam" id="NF011991">
    <property type="entry name" value="PRK15447.1"/>
    <property type="match status" value="1"/>
</dbReference>
<dbReference type="GO" id="GO:0008233">
    <property type="term" value="F:peptidase activity"/>
    <property type="evidence" value="ECO:0007669"/>
    <property type="project" value="UniProtKB-KW"/>
</dbReference>
<comment type="cofactor">
    <cofactor evidence="1">
        <name>[4Fe-4S] cluster</name>
        <dbReference type="ChEBI" id="CHEBI:49883"/>
    </cofactor>
</comment>
<feature type="binding site" evidence="1">
    <location>
        <position position="87"/>
    </location>
    <ligand>
        <name>[4Fe-4S] cluster</name>
        <dbReference type="ChEBI" id="CHEBI:49883"/>
    </ligand>
</feature>
<gene>
    <name evidence="1" type="primary">ubiV</name>
    <name evidence="2" type="ORF">CBM2586_B10343</name>
</gene>
<dbReference type="AlphaFoldDB" id="A0A375C9D0"/>
<name>A0A375C9D0_9BURK</name>
<feature type="binding site" evidence="1">
    <location>
        <position position="221"/>
    </location>
    <ligand>
        <name>[4Fe-4S] cluster</name>
        <dbReference type="ChEBI" id="CHEBI:49883"/>
    </ligand>
</feature>
<keyword evidence="1" id="KW-0004">4Fe-4S</keyword>
<dbReference type="Proteomes" id="UP000257016">
    <property type="component" value="Unassembled WGS sequence"/>
</dbReference>
<dbReference type="GO" id="GO:0046872">
    <property type="term" value="F:metal ion binding"/>
    <property type="evidence" value="ECO:0007669"/>
    <property type="project" value="UniProtKB-KW"/>
</dbReference>
<comment type="function">
    <text evidence="1">Required for O(2)-independent ubiquinone (coenzyme Q) biosynthesis. Together with UbiU, is essential for the C6-hydroxylation reaction in the oxygen-independent ubiquinone biosynthesis pathway.</text>
</comment>
<protein>
    <recommendedName>
        <fullName evidence="1">Ubiquinone biosynthesis protein UbiV</fullName>
    </recommendedName>
</protein>
<comment type="subunit">
    <text evidence="1">Forms a heterodimer with UbiU.</text>
</comment>
<keyword evidence="1" id="KW-0408">Iron</keyword>
<feature type="binding site" evidence="1">
    <location>
        <position position="234"/>
    </location>
    <ligand>
        <name>[4Fe-4S] cluster</name>
        <dbReference type="ChEBI" id="CHEBI:49883"/>
    </ligand>
</feature>